<keyword evidence="1" id="KW-1133">Transmembrane helix</keyword>
<accession>A0A328UCP3</accession>
<protein>
    <submittedName>
        <fullName evidence="2">DUF2975 domain-containing protein</fullName>
    </submittedName>
</protein>
<feature type="transmembrane region" description="Helical" evidence="1">
    <location>
        <begin position="91"/>
        <end position="116"/>
    </location>
</feature>
<feature type="transmembrane region" description="Helical" evidence="1">
    <location>
        <begin position="128"/>
        <end position="150"/>
    </location>
</feature>
<feature type="transmembrane region" description="Helical" evidence="1">
    <location>
        <begin position="64"/>
        <end position="85"/>
    </location>
</feature>
<keyword evidence="1" id="KW-0472">Membrane</keyword>
<name>A0A328UCP3_9FIRM</name>
<reference evidence="2 3" key="1">
    <citation type="submission" date="2018-06" db="EMBL/GenBank/DDBJ databases">
        <title>Noncontiguous genome sequence of Ruminococcaceae bacterium ASD2818.</title>
        <authorList>
            <person name="Chaplin A.V."/>
            <person name="Sokolova S.R."/>
            <person name="Kochetkova T.O."/>
            <person name="Goltsov A.Y."/>
            <person name="Trofimov D.Y."/>
            <person name="Efimov B.A."/>
        </authorList>
    </citation>
    <scope>NUCLEOTIDE SEQUENCE [LARGE SCALE GENOMIC DNA]</scope>
    <source>
        <strain evidence="2 3">ASD2818</strain>
    </source>
</reference>
<feature type="transmembrane region" description="Helical" evidence="1">
    <location>
        <begin position="20"/>
        <end position="43"/>
    </location>
</feature>
<dbReference type="AlphaFoldDB" id="A0A328UCP3"/>
<feature type="transmembrane region" description="Helical" evidence="1">
    <location>
        <begin position="156"/>
        <end position="178"/>
    </location>
</feature>
<sequence length="196" mass="22527">MGKSQWPFKSYKNEIYRKTINLYCNLIIAMLYSGCSKLVYYFLARGNTMWNRSKSLRLTIVCTWLFMALLLAAVVFAPQIAYWYFSGRENSQFYCQLFCIVVYVSAAPSAVLLLYLNRLLSRIHKGEFFSEANIFSLRLISWCSFCVAIVTLLAGLFYLSFLLVAVAFAFIGLIVRVVKNVFEQALAIKEENDLTV</sequence>
<dbReference type="Pfam" id="PF11188">
    <property type="entry name" value="DUF2975"/>
    <property type="match status" value="1"/>
</dbReference>
<evidence type="ECO:0000313" key="3">
    <source>
        <dbReference type="Proteomes" id="UP000249377"/>
    </source>
</evidence>
<dbReference type="EMBL" id="QLYR01000003">
    <property type="protein sequence ID" value="RAQ29219.1"/>
    <property type="molecule type" value="Genomic_DNA"/>
</dbReference>
<gene>
    <name evidence="2" type="ORF">DPQ25_06940</name>
</gene>
<organism evidence="2 3">
    <name type="scientific">Hydrogeniiclostridium mannosilyticum</name>
    <dbReference type="NCBI Taxonomy" id="2764322"/>
    <lineage>
        <taxon>Bacteria</taxon>
        <taxon>Bacillati</taxon>
        <taxon>Bacillota</taxon>
        <taxon>Clostridia</taxon>
        <taxon>Eubacteriales</taxon>
        <taxon>Acutalibacteraceae</taxon>
        <taxon>Hydrogeniiclostridium</taxon>
    </lineage>
</organism>
<keyword evidence="1" id="KW-0812">Transmembrane</keyword>
<evidence type="ECO:0000313" key="2">
    <source>
        <dbReference type="EMBL" id="RAQ29219.1"/>
    </source>
</evidence>
<dbReference type="InterPro" id="IPR021354">
    <property type="entry name" value="DUF2975"/>
</dbReference>
<dbReference type="Proteomes" id="UP000249377">
    <property type="component" value="Unassembled WGS sequence"/>
</dbReference>
<comment type="caution">
    <text evidence="2">The sequence shown here is derived from an EMBL/GenBank/DDBJ whole genome shotgun (WGS) entry which is preliminary data.</text>
</comment>
<keyword evidence="3" id="KW-1185">Reference proteome</keyword>
<evidence type="ECO:0000256" key="1">
    <source>
        <dbReference type="SAM" id="Phobius"/>
    </source>
</evidence>
<proteinExistence type="predicted"/>